<name>A0A182IPV8_ANOAO</name>
<organism evidence="2">
    <name type="scientific">Anopheles atroparvus</name>
    <name type="common">European mosquito</name>
    <dbReference type="NCBI Taxonomy" id="41427"/>
    <lineage>
        <taxon>Eukaryota</taxon>
        <taxon>Metazoa</taxon>
        <taxon>Ecdysozoa</taxon>
        <taxon>Arthropoda</taxon>
        <taxon>Hexapoda</taxon>
        <taxon>Insecta</taxon>
        <taxon>Pterygota</taxon>
        <taxon>Neoptera</taxon>
        <taxon>Endopterygota</taxon>
        <taxon>Diptera</taxon>
        <taxon>Nematocera</taxon>
        <taxon>Culicoidea</taxon>
        <taxon>Culicidae</taxon>
        <taxon>Anophelinae</taxon>
        <taxon>Anopheles</taxon>
    </lineage>
</organism>
<sequence length="450" mass="47768">MRRESVARCRNVTTHPSERTYPLPDSSNALHMPSLLSMFSRLNCSDMVGFRMIPQPATIAASQWPAFMSANACESANSELEQAVSTAINDRLVGTLQQHAQLRIHAFRLLLVDFEELRVQVLQVLVLDLADARGQIVEAGGPAAIVIVHHVHALEQVALKLVDVGAFGQPAGEACDADVIPDGGSWCPVGVVFPGQVVHGNAMAAGVSSGHLLEAGRHLGAAFGMTALLADGASFGNVYLGLAVGRFPVRINDRLVGTLQQHAQLRIHAFRLLLVDFEELRVQVLQVLVLDLADARGQIVEAGGPAAIVIVHHVHALEQVALKLVDVGAFGQPAGEACDADVIPDGGSWCPVGVVFPGQVVHGNAMAAGVSSGHLLEAGRHLGAAFGAGSHDPDRVLAQPDRLRCVRLRAYGFVFLELRALASRVFDRCIFVRFASVFSSSSVPPDVTIG</sequence>
<evidence type="ECO:0000256" key="1">
    <source>
        <dbReference type="SAM" id="MobiDB-lite"/>
    </source>
</evidence>
<protein>
    <submittedName>
        <fullName evidence="2">Uncharacterized protein</fullName>
    </submittedName>
</protein>
<proteinExistence type="predicted"/>
<evidence type="ECO:0000313" key="2">
    <source>
        <dbReference type="EnsemblMetazoa" id="AATE003195-PA.1"/>
    </source>
</evidence>
<accession>A0A182IPV8</accession>
<dbReference type="EnsemblMetazoa" id="AATE003195-RA">
    <property type="protein sequence ID" value="AATE003195-PA.1"/>
    <property type="gene ID" value="AATE003195"/>
</dbReference>
<reference evidence="2" key="1">
    <citation type="submission" date="2022-08" db="UniProtKB">
        <authorList>
            <consortium name="EnsemblMetazoa"/>
        </authorList>
    </citation>
    <scope>IDENTIFICATION</scope>
    <source>
        <strain evidence="2">EBRO</strain>
    </source>
</reference>
<dbReference type="VEuPathDB" id="VectorBase:AATE003195"/>
<feature type="region of interest" description="Disordered" evidence="1">
    <location>
        <begin position="1"/>
        <end position="24"/>
    </location>
</feature>
<dbReference type="AlphaFoldDB" id="A0A182IPV8"/>